<organism evidence="2">
    <name type="scientific">marine metagenome</name>
    <dbReference type="NCBI Taxonomy" id="408172"/>
    <lineage>
        <taxon>unclassified sequences</taxon>
        <taxon>metagenomes</taxon>
        <taxon>ecological metagenomes</taxon>
    </lineage>
</organism>
<sequence>MSRVLLRLLISAGFSFALLAGLIHFLVARGDDINLVTIYQVLSGVPVALVVVYGLLQLIGFSLRALRYRIILDESDDFDVPPFRHLYFVTGIRSMMVDLLPARLGELVFVLLLNRGYQVPVAASLSAL</sequence>
<dbReference type="EMBL" id="UINC01213912">
    <property type="protein sequence ID" value="SVE38901.1"/>
    <property type="molecule type" value="Genomic_DNA"/>
</dbReference>
<keyword evidence="1" id="KW-0812">Transmembrane</keyword>
<evidence type="ECO:0000256" key="1">
    <source>
        <dbReference type="SAM" id="Phobius"/>
    </source>
</evidence>
<gene>
    <name evidence="2" type="ORF">METZ01_LOCUS491755</name>
</gene>
<protein>
    <submittedName>
        <fullName evidence="2">Uncharacterized protein</fullName>
    </submittedName>
</protein>
<proteinExistence type="predicted"/>
<name>A0A383D3A7_9ZZZZ</name>
<keyword evidence="1" id="KW-0472">Membrane</keyword>
<reference evidence="2" key="1">
    <citation type="submission" date="2018-05" db="EMBL/GenBank/DDBJ databases">
        <authorList>
            <person name="Lanie J.A."/>
            <person name="Ng W.-L."/>
            <person name="Kazmierczak K.M."/>
            <person name="Andrzejewski T.M."/>
            <person name="Davidsen T.M."/>
            <person name="Wayne K.J."/>
            <person name="Tettelin H."/>
            <person name="Glass J.I."/>
            <person name="Rusch D."/>
            <person name="Podicherti R."/>
            <person name="Tsui H.-C.T."/>
            <person name="Winkler M.E."/>
        </authorList>
    </citation>
    <scope>NUCLEOTIDE SEQUENCE</scope>
</reference>
<feature type="non-terminal residue" evidence="2">
    <location>
        <position position="128"/>
    </location>
</feature>
<dbReference type="AlphaFoldDB" id="A0A383D3A7"/>
<feature type="transmembrane region" description="Helical" evidence="1">
    <location>
        <begin position="38"/>
        <end position="59"/>
    </location>
</feature>
<evidence type="ECO:0000313" key="2">
    <source>
        <dbReference type="EMBL" id="SVE38901.1"/>
    </source>
</evidence>
<accession>A0A383D3A7</accession>
<keyword evidence="1" id="KW-1133">Transmembrane helix</keyword>